<dbReference type="Pfam" id="PF13613">
    <property type="entry name" value="HTH_Tnp_4"/>
    <property type="match status" value="1"/>
</dbReference>
<protein>
    <recommendedName>
        <fullName evidence="2">Transposase Helix-turn-helix domain-containing protein</fullName>
    </recommendedName>
</protein>
<evidence type="ECO:0000256" key="1">
    <source>
        <dbReference type="SAM" id="Phobius"/>
    </source>
</evidence>
<proteinExistence type="evidence at transcript level"/>
<dbReference type="InterPro" id="IPR027805">
    <property type="entry name" value="Transposase_HTH_dom"/>
</dbReference>
<dbReference type="PANTHER" id="PTHR23080">
    <property type="entry name" value="THAP DOMAIN PROTEIN"/>
    <property type="match status" value="1"/>
</dbReference>
<feature type="transmembrane region" description="Helical" evidence="1">
    <location>
        <begin position="20"/>
        <end position="42"/>
    </location>
</feature>
<keyword evidence="1" id="KW-1133">Transmembrane helix</keyword>
<keyword evidence="1" id="KW-0472">Membrane</keyword>
<keyword evidence="1" id="KW-0812">Transmembrane</keyword>
<dbReference type="AlphaFoldDB" id="A0A023G5L8"/>
<feature type="domain" description="Transposase Helix-turn-helix" evidence="2">
    <location>
        <begin position="15"/>
        <end position="58"/>
    </location>
</feature>
<sequence length="125" mass="14383">MFVLSPIVARRIDVPVPQKLVIFLMKLKLGISFASLGVLFGLHRTAVSRIFYFVLSNLLAAMKEWIPEPSLATVQATMPACFKIHYPRCRYIIDCTEIRTEEPPTVEQRRALFSHYKGGYTLKFY</sequence>
<dbReference type="PANTHER" id="PTHR23080:SF143">
    <property type="entry name" value="SI:DKEY-56D12.4"/>
    <property type="match status" value="1"/>
</dbReference>
<reference evidence="3" key="1">
    <citation type="submission" date="2014-03" db="EMBL/GenBank/DDBJ databases">
        <title>The sialotranscriptome of Amblyomma triste, Amblyomma parvum and Amblyomma cajennense ticks, uncovered by 454-based RNA-seq.</title>
        <authorList>
            <person name="Garcia G.R."/>
            <person name="Gardinassi L.G."/>
            <person name="Ribeiro J.M."/>
            <person name="Anatriello E."/>
            <person name="Ferreira B.R."/>
            <person name="Moreira H.N."/>
            <person name="Mafra C."/>
            <person name="Olegario M.M."/>
            <person name="Szabo P.J."/>
            <person name="Miranda-Santos I.K."/>
            <person name="Maruyama S.R."/>
        </authorList>
    </citation>
    <scope>NUCLEOTIDE SEQUENCE</scope>
    <source>
        <strain evidence="3">Mato Grasso do Sul</strain>
        <tissue evidence="3">Salivary glands</tissue>
    </source>
</reference>
<organism evidence="3">
    <name type="scientific">Amblyomma triste</name>
    <name type="common">Neotropical tick</name>
    <dbReference type="NCBI Taxonomy" id="251400"/>
    <lineage>
        <taxon>Eukaryota</taxon>
        <taxon>Metazoa</taxon>
        <taxon>Ecdysozoa</taxon>
        <taxon>Arthropoda</taxon>
        <taxon>Chelicerata</taxon>
        <taxon>Arachnida</taxon>
        <taxon>Acari</taxon>
        <taxon>Parasitiformes</taxon>
        <taxon>Ixodida</taxon>
        <taxon>Ixodoidea</taxon>
        <taxon>Ixodidae</taxon>
        <taxon>Amblyomminae</taxon>
        <taxon>Amblyomma</taxon>
    </lineage>
</organism>
<evidence type="ECO:0000313" key="3">
    <source>
        <dbReference type="EMBL" id="JAC29506.1"/>
    </source>
</evidence>
<name>A0A023G5L8_AMBTT</name>
<dbReference type="EMBL" id="GBBM01005912">
    <property type="protein sequence ID" value="JAC29506.1"/>
    <property type="molecule type" value="mRNA"/>
</dbReference>
<accession>A0A023G5L8</accession>
<evidence type="ECO:0000259" key="2">
    <source>
        <dbReference type="Pfam" id="PF13613"/>
    </source>
</evidence>